<keyword evidence="2" id="KW-0186">Copper</keyword>
<organism evidence="3">
    <name type="scientific">metagenome</name>
    <dbReference type="NCBI Taxonomy" id="256318"/>
    <lineage>
        <taxon>unclassified sequences</taxon>
        <taxon>metagenomes</taxon>
    </lineage>
</organism>
<dbReference type="PANTHER" id="PTHR38439:SF3">
    <property type="entry name" value="COPPER-RESISTANT CUPROPROTEIN COPI"/>
    <property type="match status" value="1"/>
</dbReference>
<accession>A0A380TH86</accession>
<keyword evidence="1" id="KW-0479">Metal-binding</keyword>
<evidence type="ECO:0000256" key="1">
    <source>
        <dbReference type="ARBA" id="ARBA00022723"/>
    </source>
</evidence>
<sequence length="167" mass="17919">MRNLGRCSLAAVAIMLASGAAWAAGTHAGGHYSFGEPGKESEITRTVEVIADDRDGMRFVMDVGSIQQGEVIKFVVTNEGAGEHEFSIGDTASQRAHAKLMAKNPDMKHENDPTAIHVAPGETAEIIWKFNKAIQGNVVFACQMPGHYEGGMVHQAKLEKGKKVKTS</sequence>
<reference evidence="3" key="1">
    <citation type="submission" date="2018-07" db="EMBL/GenBank/DDBJ databases">
        <authorList>
            <person name="Quirk P.G."/>
            <person name="Krulwich T.A."/>
        </authorList>
    </citation>
    <scope>NUCLEOTIDE SEQUENCE</scope>
</reference>
<proteinExistence type="predicted"/>
<dbReference type="InterPro" id="IPR050845">
    <property type="entry name" value="Cu-binding_ET"/>
</dbReference>
<protein>
    <submittedName>
        <fullName evidence="3">Uncharacterized copper-binding protein, cupredoxin-like subfamily</fullName>
    </submittedName>
</protein>
<evidence type="ECO:0000313" key="3">
    <source>
        <dbReference type="EMBL" id="SUS07785.1"/>
    </source>
</evidence>
<name>A0A380TH86_9ZZZZ</name>
<dbReference type="EMBL" id="UIDG01000445">
    <property type="protein sequence ID" value="SUS07785.1"/>
    <property type="molecule type" value="Genomic_DNA"/>
</dbReference>
<dbReference type="InterPro" id="IPR008972">
    <property type="entry name" value="Cupredoxin"/>
</dbReference>
<gene>
    <name evidence="3" type="ORF">DF3PB_50055</name>
</gene>
<dbReference type="PANTHER" id="PTHR38439">
    <property type="entry name" value="AURACYANIN-B"/>
    <property type="match status" value="1"/>
</dbReference>
<dbReference type="AlphaFoldDB" id="A0A380TH86"/>
<dbReference type="Gene3D" id="2.60.40.420">
    <property type="entry name" value="Cupredoxins - blue copper proteins"/>
    <property type="match status" value="1"/>
</dbReference>
<dbReference type="SUPFAM" id="SSF49503">
    <property type="entry name" value="Cupredoxins"/>
    <property type="match status" value="1"/>
</dbReference>
<evidence type="ECO:0000256" key="2">
    <source>
        <dbReference type="ARBA" id="ARBA00023008"/>
    </source>
</evidence>
<dbReference type="GO" id="GO:0046872">
    <property type="term" value="F:metal ion binding"/>
    <property type="evidence" value="ECO:0007669"/>
    <property type="project" value="UniProtKB-KW"/>
</dbReference>